<evidence type="ECO:0000256" key="1">
    <source>
        <dbReference type="SAM" id="MobiDB-lite"/>
    </source>
</evidence>
<organism evidence="2 3">
    <name type="scientific">Rhodotorula taiwanensis</name>
    <dbReference type="NCBI Taxonomy" id="741276"/>
    <lineage>
        <taxon>Eukaryota</taxon>
        <taxon>Fungi</taxon>
        <taxon>Dikarya</taxon>
        <taxon>Basidiomycota</taxon>
        <taxon>Pucciniomycotina</taxon>
        <taxon>Microbotryomycetes</taxon>
        <taxon>Sporidiobolales</taxon>
        <taxon>Sporidiobolaceae</taxon>
        <taxon>Rhodotorula</taxon>
    </lineage>
</organism>
<feature type="region of interest" description="Disordered" evidence="1">
    <location>
        <begin position="1"/>
        <end position="25"/>
    </location>
</feature>
<dbReference type="EMBL" id="PJQD01000156">
    <property type="protein sequence ID" value="POY69972.1"/>
    <property type="molecule type" value="Genomic_DNA"/>
</dbReference>
<feature type="compositionally biased region" description="Low complexity" evidence="1">
    <location>
        <begin position="1"/>
        <end position="12"/>
    </location>
</feature>
<accession>A0A2S5AZK3</accession>
<protein>
    <submittedName>
        <fullName evidence="2">Uncharacterized protein</fullName>
    </submittedName>
</protein>
<sequence>MSCAESDSASGSSEEEYEEDSVPDGWNLPAVAIGDSLLPTLRFVPRDWKRCKDGSIAHNRSIESFRRSASEGDAGLEAVLGKVLKKRYKLEFTPRYLAFLLCVCIDSNADFDHQGSQHDFADASEAYFDASFKADRGQATYLIGRIFSEKVFPHLPRRIKAFRELSTRRQSYYRRKENKATSGWGKQKGIHQA</sequence>
<proteinExistence type="predicted"/>
<evidence type="ECO:0000313" key="3">
    <source>
        <dbReference type="Proteomes" id="UP000237144"/>
    </source>
</evidence>
<feature type="compositionally biased region" description="Acidic residues" evidence="1">
    <location>
        <begin position="13"/>
        <end position="22"/>
    </location>
</feature>
<dbReference type="AlphaFoldDB" id="A0A2S5AZK3"/>
<comment type="caution">
    <text evidence="2">The sequence shown here is derived from an EMBL/GenBank/DDBJ whole genome shotgun (WGS) entry which is preliminary data.</text>
</comment>
<dbReference type="Proteomes" id="UP000237144">
    <property type="component" value="Unassembled WGS sequence"/>
</dbReference>
<feature type="region of interest" description="Disordered" evidence="1">
    <location>
        <begin position="173"/>
        <end position="193"/>
    </location>
</feature>
<gene>
    <name evidence="2" type="ORF">BMF94_7016</name>
</gene>
<keyword evidence="3" id="KW-1185">Reference proteome</keyword>
<name>A0A2S5AZK3_9BASI</name>
<evidence type="ECO:0000313" key="2">
    <source>
        <dbReference type="EMBL" id="POY69972.1"/>
    </source>
</evidence>
<reference evidence="2 3" key="1">
    <citation type="journal article" date="2018" name="Front. Microbiol.">
        <title>Prospects for Fungal Bioremediation of Acidic Radioactive Waste Sites: Characterization and Genome Sequence of Rhodotorula taiwanensis MD1149.</title>
        <authorList>
            <person name="Tkavc R."/>
            <person name="Matrosova V.Y."/>
            <person name="Grichenko O.E."/>
            <person name="Gostincar C."/>
            <person name="Volpe R.P."/>
            <person name="Klimenkova P."/>
            <person name="Gaidamakova E.K."/>
            <person name="Zhou C.E."/>
            <person name="Stewart B.J."/>
            <person name="Lyman M.G."/>
            <person name="Malfatti S.A."/>
            <person name="Rubinfeld B."/>
            <person name="Courtot M."/>
            <person name="Singh J."/>
            <person name="Dalgard C.L."/>
            <person name="Hamilton T."/>
            <person name="Frey K.G."/>
            <person name="Gunde-Cimerman N."/>
            <person name="Dugan L."/>
            <person name="Daly M.J."/>
        </authorList>
    </citation>
    <scope>NUCLEOTIDE SEQUENCE [LARGE SCALE GENOMIC DNA]</scope>
    <source>
        <strain evidence="2 3">MD1149</strain>
    </source>
</reference>